<dbReference type="InterPro" id="IPR025511">
    <property type="entry name" value="DUF4398"/>
</dbReference>
<organism evidence="6 7">
    <name type="scientific">Pseudomonas fluorescens LMG 5329</name>
    <dbReference type="NCBI Taxonomy" id="1324332"/>
    <lineage>
        <taxon>Bacteria</taxon>
        <taxon>Pseudomonadati</taxon>
        <taxon>Pseudomonadota</taxon>
        <taxon>Gammaproteobacteria</taxon>
        <taxon>Pseudomonadales</taxon>
        <taxon>Pseudomonadaceae</taxon>
        <taxon>Pseudomonas</taxon>
    </lineage>
</organism>
<dbReference type="InterPro" id="IPR036737">
    <property type="entry name" value="OmpA-like_sf"/>
</dbReference>
<comment type="subcellular location">
    <subcellularLocation>
        <location evidence="1">Cell outer membrane</location>
    </subcellularLocation>
</comment>
<evidence type="ECO:0000313" key="6">
    <source>
        <dbReference type="EMBL" id="KGE67335.1"/>
    </source>
</evidence>
<dbReference type="RefSeq" id="WP_038846319.1">
    <property type="nucleotide sequence ID" value="NZ_ASGY01000094.1"/>
</dbReference>
<sequence>MRAIFFIPVLSALSLAFAGCATPPENPQLLQARSQFSSLQQKPESNTLAAVETRIASNALDRANQVSLHDRTDPQLDQLAYLATQKIALAEQTIVGRKTDAQLDNIAVDRTQVQLDVRTAQLKALQAMKAQPTERGQVITFGDVLFDTGKADLKAGSQRDFQGLANFLVQNPERQVRVEGFTDSVGGDAYNQSLSERRAQAVARGLQRLGVGIERIAVIGYGKQFPVADNQSAQSRQLNRRVEVIVSNDASAVSARR</sequence>
<feature type="domain" description="OmpA-like" evidence="5">
    <location>
        <begin position="133"/>
        <end position="250"/>
    </location>
</feature>
<dbReference type="GO" id="GO:0009279">
    <property type="term" value="C:cell outer membrane"/>
    <property type="evidence" value="ECO:0007669"/>
    <property type="project" value="UniProtKB-SubCell"/>
</dbReference>
<comment type="caution">
    <text evidence="6">The sequence shown here is derived from an EMBL/GenBank/DDBJ whole genome shotgun (WGS) entry which is preliminary data.</text>
</comment>
<dbReference type="CDD" id="cd07185">
    <property type="entry name" value="OmpA_C-like"/>
    <property type="match status" value="1"/>
</dbReference>
<evidence type="ECO:0000313" key="7">
    <source>
        <dbReference type="Proteomes" id="UP000030060"/>
    </source>
</evidence>
<evidence type="ECO:0000259" key="5">
    <source>
        <dbReference type="PROSITE" id="PS51123"/>
    </source>
</evidence>
<reference evidence="6 7" key="1">
    <citation type="journal article" date="2013" name="Genome Announc.">
        <title>Draft Genome Sequence of Pseudomonas fluorescens LMG 5329, a White Line-Inducing Principle-Producing Bioindicator for the Mushroom Pathogen Pseudomonas tolaasii.</title>
        <authorList>
            <person name="Ghequire M.G."/>
            <person name="Rokni-Zadeh H."/>
            <person name="Zarrineh P."/>
            <person name="De Mot R."/>
        </authorList>
    </citation>
    <scope>NUCLEOTIDE SEQUENCE [LARGE SCALE GENOMIC DNA]</scope>
    <source>
        <strain evidence="6 7">LMG 5329</strain>
    </source>
</reference>
<name>A0A0A1YZ61_PSEFL</name>
<dbReference type="InterPro" id="IPR006690">
    <property type="entry name" value="OMPA-like_CS"/>
</dbReference>
<dbReference type="PRINTS" id="PR01021">
    <property type="entry name" value="OMPADOMAIN"/>
</dbReference>
<dbReference type="PANTHER" id="PTHR30329:SF20">
    <property type="entry name" value="EXPORTED PROTEIN"/>
    <property type="match status" value="1"/>
</dbReference>
<proteinExistence type="predicted"/>
<dbReference type="Gene3D" id="3.30.1330.60">
    <property type="entry name" value="OmpA-like domain"/>
    <property type="match status" value="1"/>
</dbReference>
<feature type="chain" id="PRO_5001984665" evidence="4">
    <location>
        <begin position="19"/>
        <end position="257"/>
    </location>
</feature>
<accession>A0A0A1YZ61</accession>
<dbReference type="PROSITE" id="PS51257">
    <property type="entry name" value="PROKAR_LIPOPROTEIN"/>
    <property type="match status" value="1"/>
</dbReference>
<dbReference type="Proteomes" id="UP000030060">
    <property type="component" value="Unassembled WGS sequence"/>
</dbReference>
<dbReference type="Pfam" id="PF00691">
    <property type="entry name" value="OmpA"/>
    <property type="match status" value="1"/>
</dbReference>
<evidence type="ECO:0000256" key="2">
    <source>
        <dbReference type="ARBA" id="ARBA00023136"/>
    </source>
</evidence>
<feature type="signal peptide" evidence="4">
    <location>
        <begin position="1"/>
        <end position="18"/>
    </location>
</feature>
<dbReference type="InterPro" id="IPR050330">
    <property type="entry name" value="Bact_OuterMem_StrucFunc"/>
</dbReference>
<dbReference type="PROSITE" id="PS51123">
    <property type="entry name" value="OMPA_2"/>
    <property type="match status" value="1"/>
</dbReference>
<evidence type="ECO:0000256" key="1">
    <source>
        <dbReference type="ARBA" id="ARBA00004442"/>
    </source>
</evidence>
<dbReference type="SUPFAM" id="SSF103088">
    <property type="entry name" value="OmpA-like"/>
    <property type="match status" value="1"/>
</dbReference>
<dbReference type="InterPro" id="IPR006664">
    <property type="entry name" value="OMP_bac"/>
</dbReference>
<dbReference type="EMBL" id="ASGY01000094">
    <property type="protein sequence ID" value="KGE67335.1"/>
    <property type="molecule type" value="Genomic_DNA"/>
</dbReference>
<protein>
    <submittedName>
        <fullName evidence="6">Membrane protein</fullName>
    </submittedName>
</protein>
<keyword evidence="2 3" id="KW-0472">Membrane</keyword>
<dbReference type="InterPro" id="IPR006665">
    <property type="entry name" value="OmpA-like"/>
</dbReference>
<dbReference type="Pfam" id="PF14346">
    <property type="entry name" value="DUF4398"/>
    <property type="match status" value="1"/>
</dbReference>
<dbReference type="AlphaFoldDB" id="A0A0A1YZ61"/>
<evidence type="ECO:0000256" key="3">
    <source>
        <dbReference type="PROSITE-ProRule" id="PRU00473"/>
    </source>
</evidence>
<gene>
    <name evidence="6" type="ORF">K814_0113975</name>
</gene>
<dbReference type="OrthoDB" id="9782229at2"/>
<dbReference type="PRINTS" id="PR01023">
    <property type="entry name" value="NAFLGMOTY"/>
</dbReference>
<dbReference type="PROSITE" id="PS01068">
    <property type="entry name" value="OMPA_1"/>
    <property type="match status" value="1"/>
</dbReference>
<dbReference type="PANTHER" id="PTHR30329">
    <property type="entry name" value="STATOR ELEMENT OF FLAGELLAR MOTOR COMPLEX"/>
    <property type="match status" value="1"/>
</dbReference>
<keyword evidence="4" id="KW-0732">Signal</keyword>
<evidence type="ECO:0000256" key="4">
    <source>
        <dbReference type="SAM" id="SignalP"/>
    </source>
</evidence>